<dbReference type="SUPFAM" id="SSF50978">
    <property type="entry name" value="WD40 repeat-like"/>
    <property type="match status" value="1"/>
</dbReference>
<evidence type="ECO:0000256" key="4">
    <source>
        <dbReference type="ARBA" id="ARBA00022574"/>
    </source>
</evidence>
<feature type="compositionally biased region" description="Basic and acidic residues" evidence="12">
    <location>
        <begin position="103"/>
        <end position="138"/>
    </location>
</feature>
<dbReference type="PANTHER" id="PTHR12442:SF11">
    <property type="entry name" value="DYNEIN AXONEMAL INTERMEDIATE CHAIN 1"/>
    <property type="match status" value="1"/>
</dbReference>
<dbReference type="GO" id="GO:0036157">
    <property type="term" value="C:outer dynein arm"/>
    <property type="evidence" value="ECO:0007669"/>
    <property type="project" value="TreeGrafter"/>
</dbReference>
<keyword evidence="4 11" id="KW-0853">WD repeat</keyword>
<accession>A0A1Y1V696</accession>
<dbReference type="GO" id="GO:0036158">
    <property type="term" value="P:outer dynein arm assembly"/>
    <property type="evidence" value="ECO:0007669"/>
    <property type="project" value="TreeGrafter"/>
</dbReference>
<evidence type="ECO:0000256" key="8">
    <source>
        <dbReference type="ARBA" id="ARBA00023175"/>
    </source>
</evidence>
<evidence type="ECO:0000256" key="7">
    <source>
        <dbReference type="ARBA" id="ARBA00023017"/>
    </source>
</evidence>
<keyword evidence="10" id="KW-0966">Cell projection</keyword>
<evidence type="ECO:0000256" key="5">
    <source>
        <dbReference type="ARBA" id="ARBA00022701"/>
    </source>
</evidence>
<evidence type="ECO:0000256" key="12">
    <source>
        <dbReference type="SAM" id="MobiDB-lite"/>
    </source>
</evidence>
<dbReference type="Proteomes" id="UP000193719">
    <property type="component" value="Unassembled WGS sequence"/>
</dbReference>
<evidence type="ECO:0000256" key="10">
    <source>
        <dbReference type="ARBA" id="ARBA00023273"/>
    </source>
</evidence>
<dbReference type="PROSITE" id="PS50294">
    <property type="entry name" value="WD_REPEATS_REGION"/>
    <property type="match status" value="1"/>
</dbReference>
<sequence>MYQQRTAQPVTDATIAKRTVIDVNHDDDDDWLPKELQKPPNQCQLTPEELDEEFTRILNANNPLAPQNIARYNFKEKTFKCSPNVDHLVVHLDISGYLTFKNDGNEEKPVKPVQEEAETEEKATNTEETTEENKKTETSEQQTNTENSTENNTENNTTENAEKPPEAAPQPEQENDANAANNSKNPFNFSERALQTFNNLSRETSTNTEPPPKNTFSDTVTQWAIFDEYVKDLAQKEKANKDKTAKPAFGAKNKGDDHTFELPVENHVEDVYYRDPELKISIRKIERMTNQNTHDEITQDFKYWDDVADEVKGLKNSNARLLPLWKFVYKKEKKKHVTALCWNPSLSDFFVVGYGSYNFSKQGPGLIACFTLKNPSYPEFVYNTNSGVMCLDFYEKTPSLIAVGMYDGTVAVYDLARKSELPLYKSSTKTGKHTDPVWEVKWQKDDLYDHPNFFSISSDGKIIQWTLLKNELQKMDIIVLRYDKELSIKTEDPKTIEVENEDASIQALIEKDNNIEVAFDNASGSCFDFNPLDDNVFVVGTEEGSIFKCSTNYNKQYLMTYEGHQMAIYCTKYNKFHPRIFLSASADWTIKLWDHDYDKPIITFDLNSPVSSIEWSPYSSTIFAAVTNEGKIYIYELNEKKYEPVCEQQIVKKAKLTHIRFNKYEPILLVGDDKGNIYSLKLPPSLRRHSKEPKDEMQKLEKIILITSGRMPQNN</sequence>
<dbReference type="InterPro" id="IPR036322">
    <property type="entry name" value="WD40_repeat_dom_sf"/>
</dbReference>
<dbReference type="PROSITE" id="PS50082">
    <property type="entry name" value="WD_REPEATS_2"/>
    <property type="match status" value="1"/>
</dbReference>
<dbReference type="SMART" id="SM00320">
    <property type="entry name" value="WD40"/>
    <property type="match status" value="5"/>
</dbReference>
<organism evidence="13 14">
    <name type="scientific">Piromyces finnis</name>
    <dbReference type="NCBI Taxonomy" id="1754191"/>
    <lineage>
        <taxon>Eukaryota</taxon>
        <taxon>Fungi</taxon>
        <taxon>Fungi incertae sedis</taxon>
        <taxon>Chytridiomycota</taxon>
        <taxon>Chytridiomycota incertae sedis</taxon>
        <taxon>Neocallimastigomycetes</taxon>
        <taxon>Neocallimastigales</taxon>
        <taxon>Neocallimastigaceae</taxon>
        <taxon>Piromyces</taxon>
    </lineage>
</organism>
<evidence type="ECO:0000256" key="1">
    <source>
        <dbReference type="ARBA" id="ARBA00004430"/>
    </source>
</evidence>
<dbReference type="InterPro" id="IPR001680">
    <property type="entry name" value="WD40_rpt"/>
</dbReference>
<evidence type="ECO:0000313" key="14">
    <source>
        <dbReference type="Proteomes" id="UP000193719"/>
    </source>
</evidence>
<protein>
    <submittedName>
        <fullName evidence="13">WD40 repeat-like protein</fullName>
    </submittedName>
</protein>
<dbReference type="OrthoDB" id="366230at2759"/>
<evidence type="ECO:0000256" key="11">
    <source>
        <dbReference type="PROSITE-ProRule" id="PRU00221"/>
    </source>
</evidence>
<comment type="subcellular location">
    <subcellularLocation>
        <location evidence="1">Cytoplasm</location>
        <location evidence="1">Cytoskeleton</location>
        <location evidence="1">Cilium axoneme</location>
    </subcellularLocation>
</comment>
<evidence type="ECO:0000256" key="6">
    <source>
        <dbReference type="ARBA" id="ARBA00022737"/>
    </source>
</evidence>
<keyword evidence="7" id="KW-0243">Dynein</keyword>
<gene>
    <name evidence="13" type="ORF">BCR36DRAFT_405152</name>
</gene>
<dbReference type="GO" id="GO:0005874">
    <property type="term" value="C:microtubule"/>
    <property type="evidence" value="ECO:0007669"/>
    <property type="project" value="UniProtKB-KW"/>
</dbReference>
<feature type="compositionally biased region" description="Low complexity" evidence="12">
    <location>
        <begin position="139"/>
        <end position="159"/>
    </location>
</feature>
<evidence type="ECO:0000256" key="2">
    <source>
        <dbReference type="ARBA" id="ARBA00011059"/>
    </source>
</evidence>
<keyword evidence="8" id="KW-0505">Motor protein</keyword>
<feature type="region of interest" description="Disordered" evidence="12">
    <location>
        <begin position="99"/>
        <end position="186"/>
    </location>
</feature>
<dbReference type="InterPro" id="IPR015943">
    <property type="entry name" value="WD40/YVTN_repeat-like_dom_sf"/>
</dbReference>
<proteinExistence type="inferred from homology"/>
<reference evidence="13 14" key="2">
    <citation type="submission" date="2016-08" db="EMBL/GenBank/DDBJ databases">
        <title>Pervasive Adenine N6-methylation of Active Genes in Fungi.</title>
        <authorList>
            <consortium name="DOE Joint Genome Institute"/>
            <person name="Mondo S.J."/>
            <person name="Dannebaum R.O."/>
            <person name="Kuo R.C."/>
            <person name="Labutti K."/>
            <person name="Haridas S."/>
            <person name="Kuo A."/>
            <person name="Salamov A."/>
            <person name="Ahrendt S.R."/>
            <person name="Lipzen A."/>
            <person name="Sullivan W."/>
            <person name="Andreopoulos W.B."/>
            <person name="Clum A."/>
            <person name="Lindquist E."/>
            <person name="Daum C."/>
            <person name="Ramamoorthy G.K."/>
            <person name="Gryganskyi A."/>
            <person name="Culley D."/>
            <person name="Magnuson J.K."/>
            <person name="James T.Y."/>
            <person name="O'Malley M.A."/>
            <person name="Stajich J.E."/>
            <person name="Spatafora J.W."/>
            <person name="Visel A."/>
            <person name="Grigoriev I.V."/>
        </authorList>
    </citation>
    <scope>NUCLEOTIDE SEQUENCE [LARGE SCALE GENOMIC DNA]</scope>
    <source>
        <strain evidence="14">finn</strain>
    </source>
</reference>
<keyword evidence="3" id="KW-0963">Cytoplasm</keyword>
<keyword evidence="9" id="KW-0206">Cytoskeleton</keyword>
<dbReference type="PANTHER" id="PTHR12442">
    <property type="entry name" value="DYNEIN INTERMEDIATE CHAIN"/>
    <property type="match status" value="1"/>
</dbReference>
<comment type="similarity">
    <text evidence="2">Belongs to the dynein intermediate chain family.</text>
</comment>
<name>A0A1Y1V696_9FUNG</name>
<evidence type="ECO:0000256" key="9">
    <source>
        <dbReference type="ARBA" id="ARBA00023212"/>
    </source>
</evidence>
<evidence type="ECO:0000313" key="13">
    <source>
        <dbReference type="EMBL" id="ORX48191.1"/>
    </source>
</evidence>
<dbReference type="GO" id="GO:0045503">
    <property type="term" value="F:dynein light chain binding"/>
    <property type="evidence" value="ECO:0007669"/>
    <property type="project" value="TreeGrafter"/>
</dbReference>
<comment type="caution">
    <text evidence="13">The sequence shown here is derived from an EMBL/GenBank/DDBJ whole genome shotgun (WGS) entry which is preliminary data.</text>
</comment>
<keyword evidence="5" id="KW-0493">Microtubule</keyword>
<evidence type="ECO:0000256" key="3">
    <source>
        <dbReference type="ARBA" id="ARBA00022490"/>
    </source>
</evidence>
<dbReference type="AlphaFoldDB" id="A0A1Y1V696"/>
<dbReference type="Gene3D" id="2.130.10.10">
    <property type="entry name" value="YVTN repeat-like/Quinoprotein amine dehydrogenase"/>
    <property type="match status" value="2"/>
</dbReference>
<dbReference type="Pfam" id="PF00400">
    <property type="entry name" value="WD40"/>
    <property type="match status" value="1"/>
</dbReference>
<keyword evidence="6" id="KW-0677">Repeat</keyword>
<reference evidence="13 14" key="1">
    <citation type="submission" date="2016-08" db="EMBL/GenBank/DDBJ databases">
        <title>Genomes of anaerobic fungi encode conserved fungal cellulosomes for biomass hydrolysis.</title>
        <authorList>
            <consortium name="DOE Joint Genome Institute"/>
            <person name="Haitjema C.H."/>
            <person name="Gilmore S.P."/>
            <person name="Henske J.K."/>
            <person name="Solomon K.V."/>
            <person name="De Groot R."/>
            <person name="Kuo A."/>
            <person name="Mondo S.J."/>
            <person name="Salamov A.A."/>
            <person name="Labutti K."/>
            <person name="Zhao Z."/>
            <person name="Chiniquy J."/>
            <person name="Barry K."/>
            <person name="Brewer H.M."/>
            <person name="Purvine S.O."/>
            <person name="Wright A.T."/>
            <person name="Boxma B."/>
            <person name="Van Alen T."/>
            <person name="Hackstein J.H."/>
            <person name="Baker S.E."/>
            <person name="Grigoriev I.V."/>
            <person name="O'Malley M.A."/>
        </authorList>
    </citation>
    <scope>NUCLEOTIDE SEQUENCE [LARGE SCALE GENOMIC DNA]</scope>
    <source>
        <strain evidence="14">finn</strain>
    </source>
</reference>
<feature type="repeat" description="WD" evidence="11">
    <location>
        <begin position="561"/>
        <end position="603"/>
    </location>
</feature>
<dbReference type="InterPro" id="IPR050687">
    <property type="entry name" value="Dynein_IC"/>
</dbReference>
<dbReference type="GO" id="GO:0045504">
    <property type="term" value="F:dynein heavy chain binding"/>
    <property type="evidence" value="ECO:0007669"/>
    <property type="project" value="TreeGrafter"/>
</dbReference>
<keyword evidence="14" id="KW-1185">Reference proteome</keyword>
<dbReference type="STRING" id="1754191.A0A1Y1V696"/>
<dbReference type="EMBL" id="MCFH01000028">
    <property type="protein sequence ID" value="ORX48191.1"/>
    <property type="molecule type" value="Genomic_DNA"/>
</dbReference>
<dbReference type="GO" id="GO:0003341">
    <property type="term" value="P:cilium movement"/>
    <property type="evidence" value="ECO:0007669"/>
    <property type="project" value="TreeGrafter"/>
</dbReference>